<accession>A0A498JRV5</accession>
<keyword evidence="1" id="KW-1133">Transmembrane helix</keyword>
<evidence type="ECO:0000313" key="2">
    <source>
        <dbReference type="EMBL" id="RXH97915.1"/>
    </source>
</evidence>
<keyword evidence="3" id="KW-1185">Reference proteome</keyword>
<evidence type="ECO:0000256" key="1">
    <source>
        <dbReference type="SAM" id="Phobius"/>
    </source>
</evidence>
<protein>
    <submittedName>
        <fullName evidence="2">Uncharacterized protein</fullName>
    </submittedName>
</protein>
<proteinExistence type="predicted"/>
<dbReference type="EMBL" id="RDQH01000331">
    <property type="protein sequence ID" value="RXH97915.1"/>
    <property type="molecule type" value="Genomic_DNA"/>
</dbReference>
<reference evidence="2 3" key="1">
    <citation type="submission" date="2018-10" db="EMBL/GenBank/DDBJ databases">
        <title>A high-quality apple genome assembly.</title>
        <authorList>
            <person name="Hu J."/>
        </authorList>
    </citation>
    <scope>NUCLEOTIDE SEQUENCE [LARGE SCALE GENOMIC DNA]</scope>
    <source>
        <strain evidence="3">cv. HFTH1</strain>
        <tissue evidence="2">Young leaf</tissue>
    </source>
</reference>
<feature type="transmembrane region" description="Helical" evidence="1">
    <location>
        <begin position="97"/>
        <end position="114"/>
    </location>
</feature>
<comment type="caution">
    <text evidence="2">The sequence shown here is derived from an EMBL/GenBank/DDBJ whole genome shotgun (WGS) entry which is preliminary data.</text>
</comment>
<evidence type="ECO:0000313" key="3">
    <source>
        <dbReference type="Proteomes" id="UP000290289"/>
    </source>
</evidence>
<sequence length="130" mass="14438">MMSSQTNTTTTDPFYPSVIGGDLSSFEVRPGTYFLCRKPKGLTSRIDMDVRSLVWSNYLIRGCAEITDKEEGQQGDCTLAARRSSSDNNRGGRGQKVLNLIMATVFLLSHPLIARSSLLQQKKRHATRSP</sequence>
<gene>
    <name evidence="2" type="ORF">DVH24_010240</name>
</gene>
<dbReference type="Proteomes" id="UP000290289">
    <property type="component" value="Chromosome 5"/>
</dbReference>
<keyword evidence="1" id="KW-0812">Transmembrane</keyword>
<organism evidence="2 3">
    <name type="scientific">Malus domestica</name>
    <name type="common">Apple</name>
    <name type="synonym">Pyrus malus</name>
    <dbReference type="NCBI Taxonomy" id="3750"/>
    <lineage>
        <taxon>Eukaryota</taxon>
        <taxon>Viridiplantae</taxon>
        <taxon>Streptophyta</taxon>
        <taxon>Embryophyta</taxon>
        <taxon>Tracheophyta</taxon>
        <taxon>Spermatophyta</taxon>
        <taxon>Magnoliopsida</taxon>
        <taxon>eudicotyledons</taxon>
        <taxon>Gunneridae</taxon>
        <taxon>Pentapetalae</taxon>
        <taxon>rosids</taxon>
        <taxon>fabids</taxon>
        <taxon>Rosales</taxon>
        <taxon>Rosaceae</taxon>
        <taxon>Amygdaloideae</taxon>
        <taxon>Maleae</taxon>
        <taxon>Malus</taxon>
    </lineage>
</organism>
<keyword evidence="1" id="KW-0472">Membrane</keyword>
<dbReference type="AlphaFoldDB" id="A0A498JRV5"/>
<name>A0A498JRV5_MALDO</name>